<evidence type="ECO:0000259" key="4">
    <source>
        <dbReference type="Pfam" id="PF14648"/>
    </source>
</evidence>
<dbReference type="Pfam" id="PF14647">
    <property type="entry name" value="FAM91_N"/>
    <property type="match status" value="1"/>
</dbReference>
<evidence type="ECO:0000259" key="3">
    <source>
        <dbReference type="Pfam" id="PF14647"/>
    </source>
</evidence>
<dbReference type="PANTHER" id="PTHR28441">
    <property type="entry name" value="PROTEIN FAM91A1"/>
    <property type="match status" value="1"/>
</dbReference>
<dbReference type="InterPro" id="IPR028091">
    <property type="entry name" value="FAM91_N_dom"/>
</dbReference>
<comment type="similarity">
    <text evidence="1">Belongs to the FAM91 family.</text>
</comment>
<sequence length="818" mass="92982">MNADVEFHIRQNDPWNKLPASVRQILGNTQKEYDKAVFSFSIKNQLRYKTNLIRYVRKEEKRYYEHLINYSREHLMLFPYHLSDVIVKGLRLTPFAYYINMMVDIMNAEKSYDCLPNFTAADCLRLLGIGRNQYIDLMNQCRSSRKFFRKKPVRELLPTQPVQSVAIAAWSEVFAGYITDDDVKICMSTEKDTIDKIIDDGRVIAGDLDYQILQSLYRKGLVYVQVPISDNDCIVVPPLEGFVMNRVLGDYFETLLYKIFVSIDEHTTVAELASVLEINLDLVKNAVSVYCRLGFAKKKGLEVNFDDVHPSWRKQSMKLDANQRKEEKSLLDLDWGECVSTPTESIKMTPSQSTDSLSSPENNEMGSSGNSKRIAFLFDSTLTAFLMMGNLSPGLKSHAVTMFEVGKLSEESLDSFLSELEKVQSVAEGEAQRYFDHAVTLRDIIKFLRHNKELRLSDDGQSYGLDLLRCESLLGLDTATCSRVLKKNYELLISMAPLSNEVRPITSCLPFHIGPAIPEIASVWFKLYIYAKTNCGPATLLLVKGSKLKRLPCIFKNYDRLLVTTWGHDPGIVSTSNALLTVNEALIHSSVLVQGHDYHRSQGKMRHIAFPFEKDELKHQIIGTLNNKMELSHSCGYITLLRTGFLNNKIANKRRIQKEYTASECTSPKNGMSHDFSQSVLQDELDKLDSADGHGDRTKLALNLENSPDNRVEDLESREWVLMDCVFGLPLFEGSICQSVCNKILNNKLCSDESLQKLLDSSRTLSMDVLDFISNHQDNSFQEIFNDGEKAKFEGKIVPFPTKNLQFDGSNLSVWNGR</sequence>
<dbReference type="InterPro" id="IPR028097">
    <property type="entry name" value="FAM91_C_dom"/>
</dbReference>
<dbReference type="AlphaFoldDB" id="A0A7I8VND7"/>
<feature type="region of interest" description="Disordered" evidence="2">
    <location>
        <begin position="343"/>
        <end position="368"/>
    </location>
</feature>
<feature type="domain" description="FAM91 C-terminal" evidence="4">
    <location>
        <begin position="371"/>
        <end position="813"/>
    </location>
</feature>
<dbReference type="InterPro" id="IPR039199">
    <property type="entry name" value="FAM91"/>
</dbReference>
<accession>A0A7I8VND7</accession>
<evidence type="ECO:0000313" key="5">
    <source>
        <dbReference type="EMBL" id="CAD5117523.1"/>
    </source>
</evidence>
<name>A0A7I8VND7_9ANNE</name>
<dbReference type="EMBL" id="CAJFCJ010000007">
    <property type="protein sequence ID" value="CAD5117523.1"/>
    <property type="molecule type" value="Genomic_DNA"/>
</dbReference>
<reference evidence="5 6" key="1">
    <citation type="submission" date="2020-08" db="EMBL/GenBank/DDBJ databases">
        <authorList>
            <person name="Hejnol A."/>
        </authorList>
    </citation>
    <scope>NUCLEOTIDE SEQUENCE [LARGE SCALE GENOMIC DNA]</scope>
</reference>
<dbReference type="OrthoDB" id="275996at2759"/>
<feature type="domain" description="FAM91 N-terminal" evidence="3">
    <location>
        <begin position="8"/>
        <end position="313"/>
    </location>
</feature>
<dbReference type="PANTHER" id="PTHR28441:SF2">
    <property type="entry name" value="PROTEIN FAM91A1"/>
    <property type="match status" value="1"/>
</dbReference>
<dbReference type="Pfam" id="PF14648">
    <property type="entry name" value="FAM91_C"/>
    <property type="match status" value="1"/>
</dbReference>
<dbReference type="Proteomes" id="UP000549394">
    <property type="component" value="Unassembled WGS sequence"/>
</dbReference>
<evidence type="ECO:0000256" key="1">
    <source>
        <dbReference type="ARBA" id="ARBA00010319"/>
    </source>
</evidence>
<gene>
    <name evidence="5" type="ORF">DGYR_LOCUS6042</name>
</gene>
<organism evidence="5 6">
    <name type="scientific">Dimorphilus gyrociliatus</name>
    <dbReference type="NCBI Taxonomy" id="2664684"/>
    <lineage>
        <taxon>Eukaryota</taxon>
        <taxon>Metazoa</taxon>
        <taxon>Spiralia</taxon>
        <taxon>Lophotrochozoa</taxon>
        <taxon>Annelida</taxon>
        <taxon>Polychaeta</taxon>
        <taxon>Polychaeta incertae sedis</taxon>
        <taxon>Dinophilidae</taxon>
        <taxon>Dimorphilus</taxon>
    </lineage>
</organism>
<protein>
    <submittedName>
        <fullName evidence="5">DgyrCDS6290</fullName>
    </submittedName>
</protein>
<comment type="caution">
    <text evidence="5">The sequence shown here is derived from an EMBL/GenBank/DDBJ whole genome shotgun (WGS) entry which is preliminary data.</text>
</comment>
<proteinExistence type="inferred from homology"/>
<keyword evidence="6" id="KW-1185">Reference proteome</keyword>
<evidence type="ECO:0000256" key="2">
    <source>
        <dbReference type="SAM" id="MobiDB-lite"/>
    </source>
</evidence>
<evidence type="ECO:0000313" key="6">
    <source>
        <dbReference type="Proteomes" id="UP000549394"/>
    </source>
</evidence>